<keyword evidence="5 19" id="KW-0812">Transmembrane</keyword>
<keyword evidence="9" id="KW-0418">Kinase</keyword>
<feature type="compositionally biased region" description="Basic and acidic residues" evidence="18">
    <location>
        <begin position="644"/>
        <end position="653"/>
    </location>
</feature>
<dbReference type="AlphaFoldDB" id="A0AAD5P3Q6"/>
<dbReference type="InterPro" id="IPR000719">
    <property type="entry name" value="Prot_kinase_dom"/>
</dbReference>
<dbReference type="InterPro" id="IPR008271">
    <property type="entry name" value="Ser/Thr_kinase_AS"/>
</dbReference>
<dbReference type="PANTHER" id="PTHR27002">
    <property type="entry name" value="RECEPTOR-LIKE SERINE/THREONINE-PROTEIN KINASE SD1-8"/>
    <property type="match status" value="1"/>
</dbReference>
<dbReference type="InterPro" id="IPR011009">
    <property type="entry name" value="Kinase-like_dom_sf"/>
</dbReference>
<evidence type="ECO:0000256" key="5">
    <source>
        <dbReference type="ARBA" id="ARBA00022692"/>
    </source>
</evidence>
<protein>
    <recommendedName>
        <fullName evidence="25">Cysteine-rich receptor-like protein kinase 10</fullName>
    </recommendedName>
</protein>
<keyword evidence="10 17" id="KW-0067">ATP-binding</keyword>
<accession>A0AAD5P3Q6</accession>
<dbReference type="SUPFAM" id="SSF56112">
    <property type="entry name" value="Protein kinase-like (PK-like)"/>
    <property type="match status" value="1"/>
</dbReference>
<evidence type="ECO:0000256" key="2">
    <source>
        <dbReference type="ARBA" id="ARBA00022527"/>
    </source>
</evidence>
<feature type="region of interest" description="Disordered" evidence="18">
    <location>
        <begin position="644"/>
        <end position="672"/>
    </location>
</feature>
<evidence type="ECO:0000256" key="18">
    <source>
        <dbReference type="SAM" id="MobiDB-lite"/>
    </source>
</evidence>
<dbReference type="Gene3D" id="3.30.430.20">
    <property type="entry name" value="Gnk2 domain, C-X8-C-X2-C motif"/>
    <property type="match status" value="2"/>
</dbReference>
<evidence type="ECO:0000256" key="15">
    <source>
        <dbReference type="ARBA" id="ARBA00047558"/>
    </source>
</evidence>
<keyword evidence="13" id="KW-0675">Receptor</keyword>
<dbReference type="SMART" id="SM00220">
    <property type="entry name" value="S_TKc"/>
    <property type="match status" value="1"/>
</dbReference>
<dbReference type="Pfam" id="PF01657">
    <property type="entry name" value="Stress-antifung"/>
    <property type="match status" value="2"/>
</dbReference>
<keyword evidence="14" id="KW-0325">Glycoprotein</keyword>
<feature type="transmembrane region" description="Helical" evidence="19">
    <location>
        <begin position="282"/>
        <end position="304"/>
    </location>
</feature>
<evidence type="ECO:0000256" key="7">
    <source>
        <dbReference type="ARBA" id="ARBA00022737"/>
    </source>
</evidence>
<evidence type="ECO:0000256" key="14">
    <source>
        <dbReference type="ARBA" id="ARBA00023180"/>
    </source>
</evidence>
<evidence type="ECO:0000256" key="9">
    <source>
        <dbReference type="ARBA" id="ARBA00022777"/>
    </source>
</evidence>
<dbReference type="InterPro" id="IPR017441">
    <property type="entry name" value="Protein_kinase_ATP_BS"/>
</dbReference>
<dbReference type="InterPro" id="IPR002902">
    <property type="entry name" value="GNK2"/>
</dbReference>
<evidence type="ECO:0000256" key="1">
    <source>
        <dbReference type="ARBA" id="ARBA00004167"/>
    </source>
</evidence>
<dbReference type="Pfam" id="PF07714">
    <property type="entry name" value="PK_Tyr_Ser-Thr"/>
    <property type="match status" value="1"/>
</dbReference>
<evidence type="ECO:0000313" key="24">
    <source>
        <dbReference type="Proteomes" id="UP001064489"/>
    </source>
</evidence>
<keyword evidence="2" id="KW-0723">Serine/threonine-protein kinase</keyword>
<comment type="catalytic activity">
    <reaction evidence="16">
        <text>L-threonyl-[protein] + ATP = O-phospho-L-threonyl-[protein] + ADP + H(+)</text>
        <dbReference type="Rhea" id="RHEA:46608"/>
        <dbReference type="Rhea" id="RHEA-COMP:11060"/>
        <dbReference type="Rhea" id="RHEA-COMP:11605"/>
        <dbReference type="ChEBI" id="CHEBI:15378"/>
        <dbReference type="ChEBI" id="CHEBI:30013"/>
        <dbReference type="ChEBI" id="CHEBI:30616"/>
        <dbReference type="ChEBI" id="CHEBI:61977"/>
        <dbReference type="ChEBI" id="CHEBI:456216"/>
    </reaction>
</comment>
<dbReference type="CDD" id="cd14066">
    <property type="entry name" value="STKc_IRAK"/>
    <property type="match status" value="1"/>
</dbReference>
<dbReference type="PROSITE" id="PS00107">
    <property type="entry name" value="PROTEIN_KINASE_ATP"/>
    <property type="match status" value="1"/>
</dbReference>
<evidence type="ECO:0000256" key="11">
    <source>
        <dbReference type="ARBA" id="ARBA00022989"/>
    </source>
</evidence>
<comment type="caution">
    <text evidence="23">The sequence shown here is derived from an EMBL/GenBank/DDBJ whole genome shotgun (WGS) entry which is preliminary data.</text>
</comment>
<dbReference type="GO" id="GO:0042742">
    <property type="term" value="P:defense response to bacterium"/>
    <property type="evidence" value="ECO:0007669"/>
    <property type="project" value="TreeGrafter"/>
</dbReference>
<evidence type="ECO:0000256" key="17">
    <source>
        <dbReference type="PROSITE-ProRule" id="PRU10141"/>
    </source>
</evidence>
<feature type="domain" description="Protein kinase" evidence="21">
    <location>
        <begin position="345"/>
        <end position="620"/>
    </location>
</feature>
<keyword evidence="3" id="KW-0597">Phosphoprotein</keyword>
<dbReference type="InterPro" id="IPR038408">
    <property type="entry name" value="GNK2_sf"/>
</dbReference>
<dbReference type="PROSITE" id="PS51473">
    <property type="entry name" value="GNK2"/>
    <property type="match status" value="2"/>
</dbReference>
<evidence type="ECO:0000256" key="3">
    <source>
        <dbReference type="ARBA" id="ARBA00022553"/>
    </source>
</evidence>
<proteinExistence type="predicted"/>
<keyword evidence="6 20" id="KW-0732">Signal</keyword>
<evidence type="ECO:0000256" key="4">
    <source>
        <dbReference type="ARBA" id="ARBA00022679"/>
    </source>
</evidence>
<evidence type="ECO:0000259" key="21">
    <source>
        <dbReference type="PROSITE" id="PS50011"/>
    </source>
</evidence>
<dbReference type="CDD" id="cd23509">
    <property type="entry name" value="Gnk2-like"/>
    <property type="match status" value="2"/>
</dbReference>
<dbReference type="PROSITE" id="PS50011">
    <property type="entry name" value="PROTEIN_KINASE_DOM"/>
    <property type="match status" value="1"/>
</dbReference>
<gene>
    <name evidence="23" type="ORF">LWI28_002444</name>
</gene>
<evidence type="ECO:0000256" key="8">
    <source>
        <dbReference type="ARBA" id="ARBA00022741"/>
    </source>
</evidence>
<evidence type="ECO:0000256" key="12">
    <source>
        <dbReference type="ARBA" id="ARBA00023136"/>
    </source>
</evidence>
<feature type="signal peptide" evidence="20">
    <location>
        <begin position="1"/>
        <end position="26"/>
    </location>
</feature>
<name>A0AAD5P3Q6_ACENE</name>
<reference evidence="23 24" key="1">
    <citation type="journal article" date="2022" name="Plant J.">
        <title>Strategies of tolerance reflected in two North American maple genomes.</title>
        <authorList>
            <person name="McEvoy S.L."/>
            <person name="Sezen U.U."/>
            <person name="Trouern-Trend A."/>
            <person name="McMahon S.M."/>
            <person name="Schaberg P.G."/>
            <person name="Yang J."/>
            <person name="Wegrzyn J.L."/>
            <person name="Swenson N.G."/>
        </authorList>
    </citation>
    <scope>NUCLEOTIDE SEQUENCE [LARGE SCALE GENOMIC DNA]</scope>
    <source>
        <strain evidence="23">91603</strain>
    </source>
</reference>
<dbReference type="FunFam" id="3.30.430.20:FF:000003">
    <property type="entry name" value="Cysteine-rich RLK (RECEPTOR-like protein kinase) 10"/>
    <property type="match status" value="1"/>
</dbReference>
<feature type="domain" description="Gnk2-homologous" evidence="22">
    <location>
        <begin position="30"/>
        <end position="133"/>
    </location>
</feature>
<evidence type="ECO:0000313" key="23">
    <source>
        <dbReference type="EMBL" id="KAI9197672.1"/>
    </source>
</evidence>
<keyword evidence="24" id="KW-1185">Reference proteome</keyword>
<dbReference type="InterPro" id="IPR001245">
    <property type="entry name" value="Ser-Thr/Tyr_kinase_cat_dom"/>
</dbReference>
<dbReference type="PANTHER" id="PTHR27002:SF1050">
    <property type="entry name" value="CYSTEINE-RICH RECEPTOR-LIKE PROTEIN KINASE 5"/>
    <property type="match status" value="1"/>
</dbReference>
<evidence type="ECO:0000256" key="6">
    <source>
        <dbReference type="ARBA" id="ARBA00022729"/>
    </source>
</evidence>
<evidence type="ECO:0000256" key="13">
    <source>
        <dbReference type="ARBA" id="ARBA00023170"/>
    </source>
</evidence>
<feature type="domain" description="Gnk2-homologous" evidence="22">
    <location>
        <begin position="139"/>
        <end position="241"/>
    </location>
</feature>
<evidence type="ECO:0000259" key="22">
    <source>
        <dbReference type="PROSITE" id="PS51473"/>
    </source>
</evidence>
<keyword evidence="8 17" id="KW-0547">Nucleotide-binding</keyword>
<dbReference type="GO" id="GO:0006979">
    <property type="term" value="P:response to oxidative stress"/>
    <property type="evidence" value="ECO:0007669"/>
    <property type="project" value="UniProtKB-ARBA"/>
</dbReference>
<keyword evidence="12 19" id="KW-0472">Membrane</keyword>
<evidence type="ECO:0008006" key="25">
    <source>
        <dbReference type="Google" id="ProtNLM"/>
    </source>
</evidence>
<dbReference type="GO" id="GO:0004674">
    <property type="term" value="F:protein serine/threonine kinase activity"/>
    <property type="evidence" value="ECO:0007669"/>
    <property type="project" value="UniProtKB-KW"/>
</dbReference>
<dbReference type="PROSITE" id="PS00108">
    <property type="entry name" value="PROTEIN_KINASE_ST"/>
    <property type="match status" value="1"/>
</dbReference>
<dbReference type="Gene3D" id="3.30.200.20">
    <property type="entry name" value="Phosphorylase Kinase, domain 1"/>
    <property type="match status" value="1"/>
</dbReference>
<dbReference type="GO" id="GO:0005886">
    <property type="term" value="C:plasma membrane"/>
    <property type="evidence" value="ECO:0007669"/>
    <property type="project" value="TreeGrafter"/>
</dbReference>
<dbReference type="GO" id="GO:0005524">
    <property type="term" value="F:ATP binding"/>
    <property type="evidence" value="ECO:0007669"/>
    <property type="project" value="UniProtKB-UniRule"/>
</dbReference>
<organism evidence="23 24">
    <name type="scientific">Acer negundo</name>
    <name type="common">Box elder</name>
    <dbReference type="NCBI Taxonomy" id="4023"/>
    <lineage>
        <taxon>Eukaryota</taxon>
        <taxon>Viridiplantae</taxon>
        <taxon>Streptophyta</taxon>
        <taxon>Embryophyta</taxon>
        <taxon>Tracheophyta</taxon>
        <taxon>Spermatophyta</taxon>
        <taxon>Magnoliopsida</taxon>
        <taxon>eudicotyledons</taxon>
        <taxon>Gunneridae</taxon>
        <taxon>Pentapetalae</taxon>
        <taxon>rosids</taxon>
        <taxon>malvids</taxon>
        <taxon>Sapindales</taxon>
        <taxon>Sapindaceae</taxon>
        <taxon>Hippocastanoideae</taxon>
        <taxon>Acereae</taxon>
        <taxon>Acer</taxon>
    </lineage>
</organism>
<keyword evidence="4" id="KW-0808">Transferase</keyword>
<sequence>MPSSKSSMILLLFLSVSSFLFRFTTAADPTFLSHSCPNTTTFARNSTYQTNLNRLLSSLPSNANRSDGFYNATAGQDPNRVYGLFLCRGDVSTSTCQDCVSFATRDIVQRCPVEKEAVAWYDECLLRYSGDNIFSTSDEDPGILMWNLNNVTEPARFNQLLGSVINLAATQAVNSPEKFATGKGNFTAFQTLYCLVQCTPDLSTTDCNRCLQIAIANMPKEKVGGRILYPSCNTRYELYPFYNESMVATPAAPPTPVVVSPPPTPDSFVTGSKGKSRISSSIIIAIVIPIAVAVLLFITGYYCLLSRRARRESSTGHEEIAGDEITNVESLQFDFGTIELATNKFSANNKLGEGGFGEVYKGVLPNGQKIAVKRLSRSSGQGAEEFKNEVVLVAKLQHRNLVRLLGFCLEGQEKILVYEFVHNKSLDYFLFDPEKQRELDWSRRFKIIEGIARGILYLHEDSRLRIIHRDLKASNILLDGDMNPKVSDFGMARIFGVDQTQGNTSRIVGTYGYMAPEYAMHGQFSVKSDVYSFGVIVLEIITGRKNSNFYQTDGAEDLFSYAWKHWRDGTPMQLLDSNLTDSYSRNEVMRCIHVGLLCVQEDLAARPTMATVVLMLNSYSATLPLPKQPALFFGSRTDLSMEITKETDSDKSTSKSVPCSVDDASITEVHPR</sequence>
<evidence type="ECO:0000256" key="19">
    <source>
        <dbReference type="SAM" id="Phobius"/>
    </source>
</evidence>
<keyword evidence="7" id="KW-0677">Repeat</keyword>
<evidence type="ECO:0000256" key="20">
    <source>
        <dbReference type="SAM" id="SignalP"/>
    </source>
</evidence>
<evidence type="ECO:0000256" key="10">
    <source>
        <dbReference type="ARBA" id="ARBA00022840"/>
    </source>
</evidence>
<dbReference type="Gene3D" id="1.10.510.10">
    <property type="entry name" value="Transferase(Phosphotransferase) domain 1"/>
    <property type="match status" value="1"/>
</dbReference>
<feature type="binding site" evidence="17">
    <location>
        <position position="373"/>
    </location>
    <ligand>
        <name>ATP</name>
        <dbReference type="ChEBI" id="CHEBI:30616"/>
    </ligand>
</feature>
<feature type="chain" id="PRO_5042058884" description="Cysteine-rich receptor-like protein kinase 10" evidence="20">
    <location>
        <begin position="27"/>
        <end position="672"/>
    </location>
</feature>
<dbReference type="FunFam" id="1.10.510.10:FF:000129">
    <property type="entry name" value="cysteine-rich receptor-like protein kinase 10"/>
    <property type="match status" value="1"/>
</dbReference>
<dbReference type="FunFam" id="3.30.200.20:FF:000142">
    <property type="entry name" value="Cysteine-rich receptor-like protein kinase 10"/>
    <property type="match status" value="1"/>
</dbReference>
<dbReference type="FunFam" id="3.30.430.20:FF:000002">
    <property type="entry name" value="Cysteine-rich receptor-like protein kinase 10"/>
    <property type="match status" value="1"/>
</dbReference>
<comment type="subcellular location">
    <subcellularLocation>
        <location evidence="1">Membrane</location>
        <topology evidence="1">Single-pass membrane protein</topology>
    </subcellularLocation>
</comment>
<keyword evidence="11 19" id="KW-1133">Transmembrane helix</keyword>
<dbReference type="Proteomes" id="UP001064489">
    <property type="component" value="Chromosome 13"/>
</dbReference>
<evidence type="ECO:0000256" key="16">
    <source>
        <dbReference type="ARBA" id="ARBA00047951"/>
    </source>
</evidence>
<comment type="catalytic activity">
    <reaction evidence="15">
        <text>L-seryl-[protein] + ATP = O-phospho-L-seryl-[protein] + ADP + H(+)</text>
        <dbReference type="Rhea" id="RHEA:17989"/>
        <dbReference type="Rhea" id="RHEA-COMP:9863"/>
        <dbReference type="Rhea" id="RHEA-COMP:11604"/>
        <dbReference type="ChEBI" id="CHEBI:15378"/>
        <dbReference type="ChEBI" id="CHEBI:29999"/>
        <dbReference type="ChEBI" id="CHEBI:30616"/>
        <dbReference type="ChEBI" id="CHEBI:83421"/>
        <dbReference type="ChEBI" id="CHEBI:456216"/>
    </reaction>
</comment>
<dbReference type="EMBL" id="JAJSOW010000002">
    <property type="protein sequence ID" value="KAI9197672.1"/>
    <property type="molecule type" value="Genomic_DNA"/>
</dbReference>